<accession>A0A327R4B9</accession>
<keyword evidence="1" id="KW-0732">Signal</keyword>
<dbReference type="PANTHER" id="PTHR21666">
    <property type="entry name" value="PEPTIDASE-RELATED"/>
    <property type="match status" value="1"/>
</dbReference>
<protein>
    <submittedName>
        <fullName evidence="5">Septal ring factor EnvC (AmiA/AmiB activator)</fullName>
    </submittedName>
</protein>
<feature type="compositionally biased region" description="Basic and acidic residues" evidence="3">
    <location>
        <begin position="317"/>
        <end position="335"/>
    </location>
</feature>
<keyword evidence="2" id="KW-0175">Coiled coil</keyword>
<dbReference type="InterPro" id="IPR016047">
    <property type="entry name" value="M23ase_b-sheet_dom"/>
</dbReference>
<keyword evidence="6" id="KW-1185">Reference proteome</keyword>
<gene>
    <name evidence="5" type="ORF">LX64_00219</name>
</gene>
<name>A0A327R4B9_9BACT</name>
<reference evidence="5 6" key="1">
    <citation type="submission" date="2018-06" db="EMBL/GenBank/DDBJ databases">
        <title>Genomic Encyclopedia of Archaeal and Bacterial Type Strains, Phase II (KMG-II): from individual species to whole genera.</title>
        <authorList>
            <person name="Goeker M."/>
        </authorList>
    </citation>
    <scope>NUCLEOTIDE SEQUENCE [LARGE SCALE GENOMIC DNA]</scope>
    <source>
        <strain evidence="5 6">DSM 23857</strain>
    </source>
</reference>
<sequence>MRVQFNKFFTILVVVMLGVMPIALQAQNQPSREELERRKRELQKEIDEANEALKETKKSSKESLGQLRVLRNKIELRSKLINNINSEINFINGDINSAYRDVKTLEKDLDTLKQQYAQLVVYAYKNRSSYAMLNFVFSANSFNDAVKRYEYLRQYREYRRRQAGTIVETQNALKTKINNLESQKVKRSTVLKSEQEERSTLEKDKQEKDEVFNKLKSREKELTTDLTKKIKDAQKVQTAIRAVIRKEIEDARKKAEAEELARKKAAAAEAERKRIAAAEEARRVAAAKAAAANAAKEAAANNNNHTVVKEATAQKPPEPKVEQPKPQEKDPEDTKPARAVNVLEATPEAAALGESFEANKGKLPWPMASGIITGYFGPQKHPVIETITINHQGLIFSTPKNEPVRTIFDGEVRKIFAADGSGYVVIIKHGQYFTNYVHVQSLRVKSGDMVKTGQVIGTASTNEEDNRGEFELQIWKSVQLQNPILWLKRK</sequence>
<evidence type="ECO:0000259" key="4">
    <source>
        <dbReference type="Pfam" id="PF01551"/>
    </source>
</evidence>
<dbReference type="OrthoDB" id="9815884at2"/>
<dbReference type="Pfam" id="PF01551">
    <property type="entry name" value="Peptidase_M23"/>
    <property type="match status" value="1"/>
</dbReference>
<organism evidence="5 6">
    <name type="scientific">Chitinophaga skermanii</name>
    <dbReference type="NCBI Taxonomy" id="331697"/>
    <lineage>
        <taxon>Bacteria</taxon>
        <taxon>Pseudomonadati</taxon>
        <taxon>Bacteroidota</taxon>
        <taxon>Chitinophagia</taxon>
        <taxon>Chitinophagales</taxon>
        <taxon>Chitinophagaceae</taxon>
        <taxon>Chitinophaga</taxon>
    </lineage>
</organism>
<dbReference type="EMBL" id="QLLL01000001">
    <property type="protein sequence ID" value="RAJ10614.1"/>
    <property type="molecule type" value="Genomic_DNA"/>
</dbReference>
<dbReference type="GO" id="GO:0004222">
    <property type="term" value="F:metalloendopeptidase activity"/>
    <property type="evidence" value="ECO:0007669"/>
    <property type="project" value="TreeGrafter"/>
</dbReference>
<feature type="coiled-coil region" evidence="2">
    <location>
        <begin position="32"/>
        <end position="59"/>
    </location>
</feature>
<evidence type="ECO:0000256" key="2">
    <source>
        <dbReference type="SAM" id="Coils"/>
    </source>
</evidence>
<dbReference type="InterPro" id="IPR011055">
    <property type="entry name" value="Dup_hybrid_motif"/>
</dbReference>
<evidence type="ECO:0000313" key="5">
    <source>
        <dbReference type="EMBL" id="RAJ10614.1"/>
    </source>
</evidence>
<dbReference type="CDD" id="cd12797">
    <property type="entry name" value="M23_peptidase"/>
    <property type="match status" value="1"/>
</dbReference>
<dbReference type="Gene3D" id="6.10.250.3150">
    <property type="match status" value="1"/>
</dbReference>
<dbReference type="Gene3D" id="2.70.70.10">
    <property type="entry name" value="Glucose Permease (Domain IIA)"/>
    <property type="match status" value="1"/>
</dbReference>
<evidence type="ECO:0000256" key="1">
    <source>
        <dbReference type="ARBA" id="ARBA00022729"/>
    </source>
</evidence>
<evidence type="ECO:0000256" key="3">
    <source>
        <dbReference type="SAM" id="MobiDB-lite"/>
    </source>
</evidence>
<comment type="caution">
    <text evidence="5">The sequence shown here is derived from an EMBL/GenBank/DDBJ whole genome shotgun (WGS) entry which is preliminary data.</text>
</comment>
<feature type="region of interest" description="Disordered" evidence="3">
    <location>
        <begin position="185"/>
        <end position="207"/>
    </location>
</feature>
<dbReference type="SUPFAM" id="SSF51261">
    <property type="entry name" value="Duplicated hybrid motif"/>
    <property type="match status" value="1"/>
</dbReference>
<dbReference type="InterPro" id="IPR050570">
    <property type="entry name" value="Cell_wall_metabolism_enzyme"/>
</dbReference>
<dbReference type="AlphaFoldDB" id="A0A327R4B9"/>
<feature type="region of interest" description="Disordered" evidence="3">
    <location>
        <begin position="296"/>
        <end position="335"/>
    </location>
</feature>
<feature type="domain" description="M23ase beta-sheet core" evidence="4">
    <location>
        <begin position="390"/>
        <end position="483"/>
    </location>
</feature>
<feature type="compositionally biased region" description="Basic and acidic residues" evidence="3">
    <location>
        <begin position="193"/>
        <end position="207"/>
    </location>
</feature>
<dbReference type="PANTHER" id="PTHR21666:SF289">
    <property type="entry name" value="L-ALA--D-GLU ENDOPEPTIDASE"/>
    <property type="match status" value="1"/>
</dbReference>
<evidence type="ECO:0000313" key="6">
    <source>
        <dbReference type="Proteomes" id="UP000249547"/>
    </source>
</evidence>
<dbReference type="Proteomes" id="UP000249547">
    <property type="component" value="Unassembled WGS sequence"/>
</dbReference>
<dbReference type="RefSeq" id="WP_111595752.1">
    <property type="nucleotide sequence ID" value="NZ_QLLL01000001.1"/>
</dbReference>
<proteinExistence type="predicted"/>